<feature type="region of interest" description="Disordered" evidence="1">
    <location>
        <begin position="1"/>
        <end position="140"/>
    </location>
</feature>
<accession>A0ABR3G0S6</accession>
<dbReference type="Proteomes" id="UP001465976">
    <property type="component" value="Unassembled WGS sequence"/>
</dbReference>
<reference evidence="2 3" key="1">
    <citation type="submission" date="2024-02" db="EMBL/GenBank/DDBJ databases">
        <title>A draft genome for the cacao thread blight pathogen Marasmius crinis-equi.</title>
        <authorList>
            <person name="Cohen S.P."/>
            <person name="Baruah I.K."/>
            <person name="Amoako-Attah I."/>
            <person name="Bukari Y."/>
            <person name="Meinhardt L.W."/>
            <person name="Bailey B.A."/>
        </authorList>
    </citation>
    <scope>NUCLEOTIDE SEQUENCE [LARGE SCALE GENOMIC DNA]</scope>
    <source>
        <strain evidence="2 3">GH-76</strain>
    </source>
</reference>
<feature type="compositionally biased region" description="Basic and acidic residues" evidence="1">
    <location>
        <begin position="89"/>
        <end position="107"/>
    </location>
</feature>
<feature type="compositionally biased region" description="Polar residues" evidence="1">
    <location>
        <begin position="13"/>
        <end position="33"/>
    </location>
</feature>
<dbReference type="EMBL" id="JBAHYK010000010">
    <property type="protein sequence ID" value="KAL0581433.1"/>
    <property type="molecule type" value="Genomic_DNA"/>
</dbReference>
<organism evidence="2 3">
    <name type="scientific">Marasmius crinis-equi</name>
    <dbReference type="NCBI Taxonomy" id="585013"/>
    <lineage>
        <taxon>Eukaryota</taxon>
        <taxon>Fungi</taxon>
        <taxon>Dikarya</taxon>
        <taxon>Basidiomycota</taxon>
        <taxon>Agaricomycotina</taxon>
        <taxon>Agaricomycetes</taxon>
        <taxon>Agaricomycetidae</taxon>
        <taxon>Agaricales</taxon>
        <taxon>Marasmiineae</taxon>
        <taxon>Marasmiaceae</taxon>
        <taxon>Marasmius</taxon>
    </lineage>
</organism>
<evidence type="ECO:0000313" key="3">
    <source>
        <dbReference type="Proteomes" id="UP001465976"/>
    </source>
</evidence>
<proteinExistence type="predicted"/>
<evidence type="ECO:0000256" key="1">
    <source>
        <dbReference type="SAM" id="MobiDB-lite"/>
    </source>
</evidence>
<sequence length="140" mass="15473">MTASQDPVHPSAVGNNTQVSVNDDAQRESSSNMAGEGSPAMDESYPEQRHAGAVGYGPNYHQGPTFTEKMTGVKEEVKGKVFRNQELAKQGHDRRTGELKRREREDDLNADPFAAPDESKEAQKQDKEQEKQDKEQAATV</sequence>
<evidence type="ECO:0000313" key="2">
    <source>
        <dbReference type="EMBL" id="KAL0581433.1"/>
    </source>
</evidence>
<comment type="caution">
    <text evidence="2">The sequence shown here is derived from an EMBL/GenBank/DDBJ whole genome shotgun (WGS) entry which is preliminary data.</text>
</comment>
<feature type="compositionally biased region" description="Basic and acidic residues" evidence="1">
    <location>
        <begin position="117"/>
        <end position="140"/>
    </location>
</feature>
<protein>
    <submittedName>
        <fullName evidence="2">Uncharacterized protein</fullName>
    </submittedName>
</protein>
<gene>
    <name evidence="2" type="ORF">V5O48_000587</name>
</gene>
<name>A0ABR3G0S6_9AGAR</name>
<keyword evidence="3" id="KW-1185">Reference proteome</keyword>